<dbReference type="Proteomes" id="UP001600941">
    <property type="component" value="Unassembled WGS sequence"/>
</dbReference>
<protein>
    <submittedName>
        <fullName evidence="1">Uncharacterized protein</fullName>
    </submittedName>
</protein>
<gene>
    <name evidence="1" type="ORF">K340107D12_42770</name>
</gene>
<evidence type="ECO:0000313" key="1">
    <source>
        <dbReference type="EMBL" id="GAA6501461.1"/>
    </source>
</evidence>
<dbReference type="EMBL" id="BAABZQ010000001">
    <property type="protein sequence ID" value="GAA6501461.1"/>
    <property type="molecule type" value="Genomic_DNA"/>
</dbReference>
<reference evidence="1 2" key="1">
    <citation type="submission" date="2024-04" db="EMBL/GenBank/DDBJ databases">
        <title>Defined microbial consortia suppress multidrug-resistant proinflammatory Enterobacteriaceae via ecological control.</title>
        <authorList>
            <person name="Furuichi M."/>
            <person name="Kawaguchi T."/>
            <person name="Pust M."/>
            <person name="Yasuma K."/>
            <person name="Plichta D."/>
            <person name="Hasegawa N."/>
            <person name="Ohya T."/>
            <person name="Bhattarai S."/>
            <person name="Sasajima S."/>
            <person name="Aoto Y."/>
            <person name="Tuganbaev T."/>
            <person name="Yaginuma M."/>
            <person name="Ueda M."/>
            <person name="Okahashi N."/>
            <person name="Amafuji K."/>
            <person name="Kiridooshi Y."/>
            <person name="Sugita K."/>
            <person name="Strazar M."/>
            <person name="Skelly A."/>
            <person name="Suda W."/>
            <person name="Hattori M."/>
            <person name="Nakamoto N."/>
            <person name="Caballero S."/>
            <person name="Norman J."/>
            <person name="Olle B."/>
            <person name="Tanoue T."/>
            <person name="Arita M."/>
            <person name="Bucci V."/>
            <person name="Atarashi K."/>
            <person name="Xavier R."/>
            <person name="Honda K."/>
        </authorList>
    </citation>
    <scope>NUCLEOTIDE SEQUENCE [LARGE SCALE GENOMIC DNA]</scope>
    <source>
        <strain evidence="2">k34-0107-D12</strain>
    </source>
</reference>
<name>A0ABQ0BY53_9FIRM</name>
<sequence length="47" mass="5410">MKKRQNGGKDNLVKQREGIYNGTIEAETGNGRYREVQNGIKYTYSDE</sequence>
<evidence type="ECO:0000313" key="2">
    <source>
        <dbReference type="Proteomes" id="UP001600941"/>
    </source>
</evidence>
<comment type="caution">
    <text evidence="1">The sequence shown here is derived from an EMBL/GenBank/DDBJ whole genome shotgun (WGS) entry which is preliminary data.</text>
</comment>
<keyword evidence="2" id="KW-1185">Reference proteome</keyword>
<proteinExistence type="predicted"/>
<accession>A0ABQ0BY53</accession>
<organism evidence="1 2">
    <name type="scientific">Blautia parvula</name>
    <dbReference type="NCBI Taxonomy" id="2877527"/>
    <lineage>
        <taxon>Bacteria</taxon>
        <taxon>Bacillati</taxon>
        <taxon>Bacillota</taxon>
        <taxon>Clostridia</taxon>
        <taxon>Lachnospirales</taxon>
        <taxon>Lachnospiraceae</taxon>
        <taxon>Blautia</taxon>
    </lineage>
</organism>